<dbReference type="SUPFAM" id="SSF55961">
    <property type="entry name" value="Bet v1-like"/>
    <property type="match status" value="1"/>
</dbReference>
<protein>
    <recommendedName>
        <fullName evidence="3">Polyketide cyclase / dehydrase and lipid transport</fullName>
    </recommendedName>
</protein>
<dbReference type="EMBL" id="BMED01000002">
    <property type="protein sequence ID" value="GGC72394.1"/>
    <property type="molecule type" value="Genomic_DNA"/>
</dbReference>
<sequence>MWTHEESMETTATPVQIWALFSDVPGWKKWNSGIEYLEMRGPFANGSTFSMQPPGEEAFVSTLTNVKENEGFTDETVIDATYVLVHHKIIPLASGLTRVSYSTEITGPSATEFGPMVTSDFAEVLAALKKLAESRG</sequence>
<dbReference type="AlphaFoldDB" id="A0A916XHG4"/>
<dbReference type="Gene3D" id="3.30.530.20">
    <property type="match status" value="1"/>
</dbReference>
<organism evidence="1 2">
    <name type="scientific">Undibacterium terreum</name>
    <dbReference type="NCBI Taxonomy" id="1224302"/>
    <lineage>
        <taxon>Bacteria</taxon>
        <taxon>Pseudomonadati</taxon>
        <taxon>Pseudomonadota</taxon>
        <taxon>Betaproteobacteria</taxon>
        <taxon>Burkholderiales</taxon>
        <taxon>Oxalobacteraceae</taxon>
        <taxon>Undibacterium</taxon>
    </lineage>
</organism>
<dbReference type="RefSeq" id="WP_188565870.1">
    <property type="nucleotide sequence ID" value="NZ_BMED01000002.1"/>
</dbReference>
<proteinExistence type="predicted"/>
<dbReference type="InterPro" id="IPR019587">
    <property type="entry name" value="Polyketide_cyclase/dehydratase"/>
</dbReference>
<reference evidence="1" key="1">
    <citation type="journal article" date="2014" name="Int. J. Syst. Evol. Microbiol.">
        <title>Complete genome sequence of Corynebacterium casei LMG S-19264T (=DSM 44701T), isolated from a smear-ripened cheese.</title>
        <authorList>
            <consortium name="US DOE Joint Genome Institute (JGI-PGF)"/>
            <person name="Walter F."/>
            <person name="Albersmeier A."/>
            <person name="Kalinowski J."/>
            <person name="Ruckert C."/>
        </authorList>
    </citation>
    <scope>NUCLEOTIDE SEQUENCE</scope>
    <source>
        <strain evidence="1">CGMCC 1.10998</strain>
    </source>
</reference>
<dbReference type="Proteomes" id="UP000637423">
    <property type="component" value="Unassembled WGS sequence"/>
</dbReference>
<dbReference type="Pfam" id="PF10604">
    <property type="entry name" value="Polyketide_cyc2"/>
    <property type="match status" value="1"/>
</dbReference>
<gene>
    <name evidence="1" type="ORF">GCM10011396_19400</name>
</gene>
<evidence type="ECO:0000313" key="1">
    <source>
        <dbReference type="EMBL" id="GGC72394.1"/>
    </source>
</evidence>
<name>A0A916XHG4_9BURK</name>
<comment type="caution">
    <text evidence="1">The sequence shown here is derived from an EMBL/GenBank/DDBJ whole genome shotgun (WGS) entry which is preliminary data.</text>
</comment>
<accession>A0A916XHG4</accession>
<evidence type="ECO:0000313" key="2">
    <source>
        <dbReference type="Proteomes" id="UP000637423"/>
    </source>
</evidence>
<keyword evidence="2" id="KW-1185">Reference proteome</keyword>
<dbReference type="InterPro" id="IPR023393">
    <property type="entry name" value="START-like_dom_sf"/>
</dbReference>
<evidence type="ECO:0008006" key="3">
    <source>
        <dbReference type="Google" id="ProtNLM"/>
    </source>
</evidence>
<reference evidence="1" key="2">
    <citation type="submission" date="2020-09" db="EMBL/GenBank/DDBJ databases">
        <authorList>
            <person name="Sun Q."/>
            <person name="Zhou Y."/>
        </authorList>
    </citation>
    <scope>NUCLEOTIDE SEQUENCE</scope>
    <source>
        <strain evidence="1">CGMCC 1.10998</strain>
    </source>
</reference>